<feature type="transmembrane region" description="Helical" evidence="5">
    <location>
        <begin position="124"/>
        <end position="142"/>
    </location>
</feature>
<protein>
    <recommendedName>
        <fullName evidence="6">Integral membrane bound transporter domain-containing protein</fullName>
    </recommendedName>
</protein>
<keyword evidence="3 5" id="KW-1133">Transmembrane helix</keyword>
<feature type="transmembrane region" description="Helical" evidence="5">
    <location>
        <begin position="21"/>
        <end position="43"/>
    </location>
</feature>
<evidence type="ECO:0000313" key="8">
    <source>
        <dbReference type="Proteomes" id="UP000617531"/>
    </source>
</evidence>
<name>A0A8J3LZ01_9MICO</name>
<sequence length="605" mass="62715">MNTLRLAFSAADPGLRRLGAAVRATTSFLMVVVALFAVCGATGVEWSLAIPGMLAAAVGSTTIGMGTRERRRFVPLLVLAASGSIGLVLGILVADDPVLSAVVFFALSVAVLASTLLGTAGTIVALGGVAGFVAAAIARPGWADLPWALGGVIVGAGLPVLMLTVLLRYRPRSHTRRMIGSLRTLVEQMPLAVAEGEQAARRHLDALEAAISVTRARIAADPDGWPEALRRGDGAALAERGARFELAVTAALTGGGTADLDALVADPLLAAPERSVTPGRTSTLDQPYAPPRLDWRRAGRSLLSISAQLLTAIALSLVVAQFVDPRHWYWAVLAAVVMVFGTTSAAASLSKGYRRVLGAVGGLAVGLGLSLLVHDNLVLVAVVALVAMFVQQYAAELAYGVSVFALSVLVTVLYGQTTADLLETLPAHLLLTGAGAIVGTAVGFAVLPARLGETMRRQADEAMAEVQATLAGMAAGGRSDEVTLAGRDALARFEVLRSEAKSSRRGWPLSRHERILAEQIGAGAVVARELRAAVHDYRARVIDRPGYSSAVASVSAKVAAVRAELTGGPSRHRDEPPVVSPTTPEHGLVRLELAIDGLAVALRAG</sequence>
<evidence type="ECO:0000256" key="2">
    <source>
        <dbReference type="ARBA" id="ARBA00022692"/>
    </source>
</evidence>
<proteinExistence type="predicted"/>
<keyword evidence="2 5" id="KW-0812">Transmembrane</keyword>
<dbReference type="PANTHER" id="PTHR31086">
    <property type="entry name" value="ALUMINUM-ACTIVATED MALATE TRANSPORTER 10"/>
    <property type="match status" value="1"/>
</dbReference>
<gene>
    <name evidence="7" type="ORF">GCM10011600_10040</name>
</gene>
<dbReference type="Pfam" id="PF13515">
    <property type="entry name" value="FUSC_2"/>
    <property type="match status" value="1"/>
</dbReference>
<dbReference type="InterPro" id="IPR049453">
    <property type="entry name" value="Memb_transporter_dom"/>
</dbReference>
<reference evidence="7" key="1">
    <citation type="journal article" date="2014" name="Int. J. Syst. Evol. Microbiol.">
        <title>Complete genome sequence of Corynebacterium casei LMG S-19264T (=DSM 44701T), isolated from a smear-ripened cheese.</title>
        <authorList>
            <consortium name="US DOE Joint Genome Institute (JGI-PGF)"/>
            <person name="Walter F."/>
            <person name="Albersmeier A."/>
            <person name="Kalinowski J."/>
            <person name="Ruckert C."/>
        </authorList>
    </citation>
    <scope>NUCLEOTIDE SEQUENCE</scope>
    <source>
        <strain evidence="7">CGMCC 1.16548</strain>
    </source>
</reference>
<keyword evidence="4 5" id="KW-0472">Membrane</keyword>
<reference evidence="7" key="2">
    <citation type="submission" date="2020-09" db="EMBL/GenBank/DDBJ databases">
        <authorList>
            <person name="Sun Q."/>
            <person name="Zhou Y."/>
        </authorList>
    </citation>
    <scope>NUCLEOTIDE SEQUENCE</scope>
    <source>
        <strain evidence="7">CGMCC 1.16548</strain>
    </source>
</reference>
<dbReference type="AlphaFoldDB" id="A0A8J3LZ01"/>
<dbReference type="Proteomes" id="UP000617531">
    <property type="component" value="Unassembled WGS sequence"/>
</dbReference>
<accession>A0A8J3LZ01</accession>
<keyword evidence="8" id="KW-1185">Reference proteome</keyword>
<evidence type="ECO:0000313" key="7">
    <source>
        <dbReference type="EMBL" id="GHF10882.1"/>
    </source>
</evidence>
<dbReference type="RefSeq" id="WP_191282269.1">
    <property type="nucleotide sequence ID" value="NZ_BNAI01000001.1"/>
</dbReference>
<feature type="transmembrane region" description="Helical" evidence="5">
    <location>
        <begin position="73"/>
        <end position="92"/>
    </location>
</feature>
<feature type="transmembrane region" description="Helical" evidence="5">
    <location>
        <begin position="98"/>
        <end position="117"/>
    </location>
</feature>
<dbReference type="EMBL" id="BNAI01000001">
    <property type="protein sequence ID" value="GHF10882.1"/>
    <property type="molecule type" value="Genomic_DNA"/>
</dbReference>
<feature type="transmembrane region" description="Helical" evidence="5">
    <location>
        <begin position="148"/>
        <end position="169"/>
    </location>
</feature>
<evidence type="ECO:0000256" key="4">
    <source>
        <dbReference type="ARBA" id="ARBA00023136"/>
    </source>
</evidence>
<comment type="subcellular location">
    <subcellularLocation>
        <location evidence="1">Membrane</location>
        <topology evidence="1">Multi-pass membrane protein</topology>
    </subcellularLocation>
</comment>
<evidence type="ECO:0000256" key="3">
    <source>
        <dbReference type="ARBA" id="ARBA00022989"/>
    </source>
</evidence>
<feature type="transmembrane region" description="Helical" evidence="5">
    <location>
        <begin position="427"/>
        <end position="447"/>
    </location>
</feature>
<feature type="transmembrane region" description="Helical" evidence="5">
    <location>
        <begin position="397"/>
        <end position="415"/>
    </location>
</feature>
<feature type="transmembrane region" description="Helical" evidence="5">
    <location>
        <begin position="49"/>
        <end position="66"/>
    </location>
</feature>
<feature type="domain" description="Integral membrane bound transporter" evidence="6">
    <location>
        <begin position="316"/>
        <end position="441"/>
    </location>
</feature>
<feature type="transmembrane region" description="Helical" evidence="5">
    <location>
        <begin position="328"/>
        <end position="349"/>
    </location>
</feature>
<feature type="transmembrane region" description="Helical" evidence="5">
    <location>
        <begin position="302"/>
        <end position="322"/>
    </location>
</feature>
<dbReference type="GO" id="GO:0016020">
    <property type="term" value="C:membrane"/>
    <property type="evidence" value="ECO:0007669"/>
    <property type="project" value="UniProtKB-SubCell"/>
</dbReference>
<comment type="caution">
    <text evidence="7">The sequence shown here is derived from an EMBL/GenBank/DDBJ whole genome shotgun (WGS) entry which is preliminary data.</text>
</comment>
<evidence type="ECO:0000256" key="1">
    <source>
        <dbReference type="ARBA" id="ARBA00004141"/>
    </source>
</evidence>
<feature type="transmembrane region" description="Helical" evidence="5">
    <location>
        <begin position="361"/>
        <end position="391"/>
    </location>
</feature>
<evidence type="ECO:0000256" key="5">
    <source>
        <dbReference type="SAM" id="Phobius"/>
    </source>
</evidence>
<organism evidence="7 8">
    <name type="scientific">Pseudolysinimonas yzui</name>
    <dbReference type="NCBI Taxonomy" id="2708254"/>
    <lineage>
        <taxon>Bacteria</taxon>
        <taxon>Bacillati</taxon>
        <taxon>Actinomycetota</taxon>
        <taxon>Actinomycetes</taxon>
        <taxon>Micrococcales</taxon>
        <taxon>Microbacteriaceae</taxon>
        <taxon>Pseudolysinimonas</taxon>
    </lineage>
</organism>
<evidence type="ECO:0000259" key="6">
    <source>
        <dbReference type="Pfam" id="PF13515"/>
    </source>
</evidence>